<accession>A0AAD5E6A7</accession>
<gene>
    <name evidence="2" type="ORF">K450DRAFT_248065</name>
</gene>
<feature type="region of interest" description="Disordered" evidence="1">
    <location>
        <begin position="75"/>
        <end position="149"/>
    </location>
</feature>
<dbReference type="GeneID" id="75915516"/>
<proteinExistence type="predicted"/>
<dbReference type="GO" id="GO:0005794">
    <property type="term" value="C:Golgi apparatus"/>
    <property type="evidence" value="ECO:0007669"/>
    <property type="project" value="TreeGrafter"/>
</dbReference>
<dbReference type="PANTHER" id="PTHR21581">
    <property type="entry name" value="D-ALANYL-D-ALANINE CARBOXYPEPTIDASE"/>
    <property type="match status" value="1"/>
</dbReference>
<dbReference type="RefSeq" id="XP_051443282.1">
    <property type="nucleotide sequence ID" value="XM_051590172.1"/>
</dbReference>
<dbReference type="GO" id="GO:0030008">
    <property type="term" value="C:TRAPP complex"/>
    <property type="evidence" value="ECO:0007669"/>
    <property type="project" value="TreeGrafter"/>
</dbReference>
<dbReference type="Gene3D" id="1.25.40.10">
    <property type="entry name" value="Tetratricopeptide repeat domain"/>
    <property type="match status" value="1"/>
</dbReference>
<sequence length="528" mass="58419">MDNVLKADNILTPAAEVPGIGRNSLQSPPSALNTDPASQSQADTFDTIPPTPQAQRPPTLPYQIINSLTSTIGGMANSASAMPQQQGREAASPTSSYFPDAPHSNESSSSGELGNAGQAAKNHGVENRKRGYSGSRANRSLSNASVGSGGVSLGLSLTNSTLFYDIPMSDALSDLIEKHISPEKRPRRESVELSDVEKLKTADALQELVNRKSWRSVARFTRNRIVQTNPSHLAEILQLWYVRLQALVNLRLYQLALAELDKLGDLNRQEYTFEYHQGLFPGKSGIMIPFELRVLSANLPGLMKHYNASIERLTILAMECQRLNSKEDTELWRKREVSLYIMLANFLLEIKDFPLTISIMTKIVNTFSNGAAEPDVISTLGRLYLQLGNIQDAKKVFKGLESQEASDPHVKRLVRMNSALCHVAAADWSPAKEELDAILAEDPNDYEAVNNLVVCLIYLGELNQAIAVMEDLISKSNDQAHGLIEKAVFNLCTLYELRSDTAMEKKIWKLQQLHPYLGDGFHVESFKI</sequence>
<dbReference type="EMBL" id="MU620931">
    <property type="protein sequence ID" value="KAI8578278.1"/>
    <property type="molecule type" value="Genomic_DNA"/>
</dbReference>
<dbReference type="PANTHER" id="PTHR21581:SF6">
    <property type="entry name" value="TRAFFICKING PROTEIN PARTICLE COMPLEX SUBUNIT 12"/>
    <property type="match status" value="1"/>
</dbReference>
<feature type="region of interest" description="Disordered" evidence="1">
    <location>
        <begin position="1"/>
        <end position="59"/>
    </location>
</feature>
<organism evidence="2 3">
    <name type="scientific">Umbelopsis ramanniana AG</name>
    <dbReference type="NCBI Taxonomy" id="1314678"/>
    <lineage>
        <taxon>Eukaryota</taxon>
        <taxon>Fungi</taxon>
        <taxon>Fungi incertae sedis</taxon>
        <taxon>Mucoromycota</taxon>
        <taxon>Mucoromycotina</taxon>
        <taxon>Umbelopsidomycetes</taxon>
        <taxon>Umbelopsidales</taxon>
        <taxon>Umbelopsidaceae</taxon>
        <taxon>Umbelopsis</taxon>
    </lineage>
</organism>
<reference evidence="2" key="1">
    <citation type="submission" date="2021-06" db="EMBL/GenBank/DDBJ databases">
        <authorList>
            <consortium name="DOE Joint Genome Institute"/>
            <person name="Mondo S.J."/>
            <person name="Amses K.R."/>
            <person name="Simmons D.R."/>
            <person name="Longcore J.E."/>
            <person name="Seto K."/>
            <person name="Alves G.H."/>
            <person name="Bonds A.E."/>
            <person name="Quandt C.A."/>
            <person name="Davis W.J."/>
            <person name="Chang Y."/>
            <person name="Letcher P.M."/>
            <person name="Powell M.J."/>
            <person name="Kuo A."/>
            <person name="Labutti K."/>
            <person name="Pangilinan J."/>
            <person name="Andreopoulos W."/>
            <person name="Tritt A."/>
            <person name="Riley R."/>
            <person name="Hundley H."/>
            <person name="Johnson J."/>
            <person name="Lipzen A."/>
            <person name="Barry K."/>
            <person name="Berbee M.L."/>
            <person name="Buchler N.E."/>
            <person name="Grigoriev I.V."/>
            <person name="Spatafora J.W."/>
            <person name="Stajich J.E."/>
            <person name="James T.Y."/>
        </authorList>
    </citation>
    <scope>NUCLEOTIDE SEQUENCE</scope>
    <source>
        <strain evidence="2">AG</strain>
    </source>
</reference>
<reference evidence="2" key="2">
    <citation type="journal article" date="2022" name="Proc. Natl. Acad. Sci. U.S.A.">
        <title>Diploid-dominant life cycles characterize the early evolution of Fungi.</title>
        <authorList>
            <person name="Amses K.R."/>
            <person name="Simmons D.R."/>
            <person name="Longcore J.E."/>
            <person name="Mondo S.J."/>
            <person name="Seto K."/>
            <person name="Jeronimo G.H."/>
            <person name="Bonds A.E."/>
            <person name="Quandt C.A."/>
            <person name="Davis W.J."/>
            <person name="Chang Y."/>
            <person name="Federici B.A."/>
            <person name="Kuo A."/>
            <person name="LaButti K."/>
            <person name="Pangilinan J."/>
            <person name="Andreopoulos W."/>
            <person name="Tritt A."/>
            <person name="Riley R."/>
            <person name="Hundley H."/>
            <person name="Johnson J."/>
            <person name="Lipzen A."/>
            <person name="Barry K."/>
            <person name="Lang B.F."/>
            <person name="Cuomo C.A."/>
            <person name="Buchler N.E."/>
            <person name="Grigoriev I.V."/>
            <person name="Spatafora J.W."/>
            <person name="Stajich J.E."/>
            <person name="James T.Y."/>
        </authorList>
    </citation>
    <scope>NUCLEOTIDE SEQUENCE</scope>
    <source>
        <strain evidence="2">AG</strain>
    </source>
</reference>
<keyword evidence="3" id="KW-1185">Reference proteome</keyword>
<evidence type="ECO:0000313" key="2">
    <source>
        <dbReference type="EMBL" id="KAI8578278.1"/>
    </source>
</evidence>
<evidence type="ECO:0000256" key="1">
    <source>
        <dbReference type="SAM" id="MobiDB-lite"/>
    </source>
</evidence>
<dbReference type="Proteomes" id="UP001206595">
    <property type="component" value="Unassembled WGS sequence"/>
</dbReference>
<feature type="compositionally biased region" description="Polar residues" evidence="1">
    <location>
        <begin position="23"/>
        <end position="44"/>
    </location>
</feature>
<feature type="compositionally biased region" description="Polar residues" evidence="1">
    <location>
        <begin position="75"/>
        <end position="97"/>
    </location>
</feature>
<evidence type="ECO:0000313" key="3">
    <source>
        <dbReference type="Proteomes" id="UP001206595"/>
    </source>
</evidence>
<dbReference type="SUPFAM" id="SSF48452">
    <property type="entry name" value="TPR-like"/>
    <property type="match status" value="1"/>
</dbReference>
<dbReference type="InterPro" id="IPR011990">
    <property type="entry name" value="TPR-like_helical_dom_sf"/>
</dbReference>
<feature type="compositionally biased region" description="Low complexity" evidence="1">
    <location>
        <begin position="104"/>
        <end position="115"/>
    </location>
</feature>
<evidence type="ECO:0008006" key="4">
    <source>
        <dbReference type="Google" id="ProtNLM"/>
    </source>
</evidence>
<protein>
    <recommendedName>
        <fullName evidence="4">Trafficking protein particle complex subunit 12</fullName>
    </recommendedName>
</protein>
<name>A0AAD5E6A7_UMBRA</name>
<dbReference type="AlphaFoldDB" id="A0AAD5E6A7"/>
<dbReference type="Pfam" id="PF14559">
    <property type="entry name" value="TPR_19"/>
    <property type="match status" value="1"/>
</dbReference>
<comment type="caution">
    <text evidence="2">The sequence shown here is derived from an EMBL/GenBank/DDBJ whole genome shotgun (WGS) entry which is preliminary data.</text>
</comment>